<reference evidence="2" key="2">
    <citation type="submission" date="2023-05" db="EMBL/GenBank/DDBJ databases">
        <authorList>
            <consortium name="Lawrence Berkeley National Laboratory"/>
            <person name="Steindorff A."/>
            <person name="Hensen N."/>
            <person name="Bonometti L."/>
            <person name="Westerberg I."/>
            <person name="Brannstrom I.O."/>
            <person name="Guillou S."/>
            <person name="Cros-Aarteil S."/>
            <person name="Calhoun S."/>
            <person name="Haridas S."/>
            <person name="Kuo A."/>
            <person name="Mondo S."/>
            <person name="Pangilinan J."/>
            <person name="Riley R."/>
            <person name="Labutti K."/>
            <person name="Andreopoulos B."/>
            <person name="Lipzen A."/>
            <person name="Chen C."/>
            <person name="Yanf M."/>
            <person name="Daum C."/>
            <person name="Ng V."/>
            <person name="Clum A."/>
            <person name="Ohm R."/>
            <person name="Martin F."/>
            <person name="Silar P."/>
            <person name="Natvig D."/>
            <person name="Lalanne C."/>
            <person name="Gautier V."/>
            <person name="Ament-Velasquez S.L."/>
            <person name="Kruys A."/>
            <person name="Hutchinson M.I."/>
            <person name="Powell A.J."/>
            <person name="Barry K."/>
            <person name="Miller A.N."/>
            <person name="Grigoriev I.V."/>
            <person name="Debuchy R."/>
            <person name="Gladieux P."/>
            <person name="Thoren M.H."/>
            <person name="Johannesson H."/>
        </authorList>
    </citation>
    <scope>NUCLEOTIDE SEQUENCE</scope>
    <source>
        <strain evidence="2">PSN243</strain>
    </source>
</reference>
<gene>
    <name evidence="2" type="ORF">QBC34DRAFT_380088</name>
</gene>
<accession>A0AAV9GSL2</accession>
<dbReference type="AlphaFoldDB" id="A0AAV9GSL2"/>
<dbReference type="GO" id="GO:0004672">
    <property type="term" value="F:protein kinase activity"/>
    <property type="evidence" value="ECO:0007669"/>
    <property type="project" value="InterPro"/>
</dbReference>
<evidence type="ECO:0000313" key="3">
    <source>
        <dbReference type="Proteomes" id="UP001321760"/>
    </source>
</evidence>
<proteinExistence type="predicted"/>
<dbReference type="Gene3D" id="1.10.510.10">
    <property type="entry name" value="Transferase(Phosphotransferase) domain 1"/>
    <property type="match status" value="1"/>
</dbReference>
<sequence length="56" mass="6265">MIHFDIEPSNILIGDMNCGDSPDRLGDFDGHVFAPVFKIADFGSARRHMVAFRQSI</sequence>
<organism evidence="2 3">
    <name type="scientific">Podospora aff. communis PSN243</name>
    <dbReference type="NCBI Taxonomy" id="3040156"/>
    <lineage>
        <taxon>Eukaryota</taxon>
        <taxon>Fungi</taxon>
        <taxon>Dikarya</taxon>
        <taxon>Ascomycota</taxon>
        <taxon>Pezizomycotina</taxon>
        <taxon>Sordariomycetes</taxon>
        <taxon>Sordariomycetidae</taxon>
        <taxon>Sordariales</taxon>
        <taxon>Podosporaceae</taxon>
        <taxon>Podospora</taxon>
    </lineage>
</organism>
<dbReference type="Proteomes" id="UP001321760">
    <property type="component" value="Unassembled WGS sequence"/>
</dbReference>
<dbReference type="EMBL" id="MU865936">
    <property type="protein sequence ID" value="KAK4449631.1"/>
    <property type="molecule type" value="Genomic_DNA"/>
</dbReference>
<feature type="domain" description="Protein kinase" evidence="1">
    <location>
        <begin position="1"/>
        <end position="56"/>
    </location>
</feature>
<name>A0AAV9GSL2_9PEZI</name>
<dbReference type="GO" id="GO:0005524">
    <property type="term" value="F:ATP binding"/>
    <property type="evidence" value="ECO:0007669"/>
    <property type="project" value="InterPro"/>
</dbReference>
<dbReference type="InterPro" id="IPR000719">
    <property type="entry name" value="Prot_kinase_dom"/>
</dbReference>
<keyword evidence="3" id="KW-1185">Reference proteome</keyword>
<dbReference type="InterPro" id="IPR011009">
    <property type="entry name" value="Kinase-like_dom_sf"/>
</dbReference>
<evidence type="ECO:0000313" key="2">
    <source>
        <dbReference type="EMBL" id="KAK4449631.1"/>
    </source>
</evidence>
<reference evidence="2" key="1">
    <citation type="journal article" date="2023" name="Mol. Phylogenet. Evol.">
        <title>Genome-scale phylogeny and comparative genomics of the fungal order Sordariales.</title>
        <authorList>
            <person name="Hensen N."/>
            <person name="Bonometti L."/>
            <person name="Westerberg I."/>
            <person name="Brannstrom I.O."/>
            <person name="Guillou S."/>
            <person name="Cros-Aarteil S."/>
            <person name="Calhoun S."/>
            <person name="Haridas S."/>
            <person name="Kuo A."/>
            <person name="Mondo S."/>
            <person name="Pangilinan J."/>
            <person name="Riley R."/>
            <person name="LaButti K."/>
            <person name="Andreopoulos B."/>
            <person name="Lipzen A."/>
            <person name="Chen C."/>
            <person name="Yan M."/>
            <person name="Daum C."/>
            <person name="Ng V."/>
            <person name="Clum A."/>
            <person name="Steindorff A."/>
            <person name="Ohm R.A."/>
            <person name="Martin F."/>
            <person name="Silar P."/>
            <person name="Natvig D.O."/>
            <person name="Lalanne C."/>
            <person name="Gautier V."/>
            <person name="Ament-Velasquez S.L."/>
            <person name="Kruys A."/>
            <person name="Hutchinson M.I."/>
            <person name="Powell A.J."/>
            <person name="Barry K."/>
            <person name="Miller A.N."/>
            <person name="Grigoriev I.V."/>
            <person name="Debuchy R."/>
            <person name="Gladieux P."/>
            <person name="Hiltunen Thoren M."/>
            <person name="Johannesson H."/>
        </authorList>
    </citation>
    <scope>NUCLEOTIDE SEQUENCE</scope>
    <source>
        <strain evidence="2">PSN243</strain>
    </source>
</reference>
<evidence type="ECO:0000259" key="1">
    <source>
        <dbReference type="PROSITE" id="PS50011"/>
    </source>
</evidence>
<dbReference type="PROSITE" id="PS50011">
    <property type="entry name" value="PROTEIN_KINASE_DOM"/>
    <property type="match status" value="1"/>
</dbReference>
<dbReference type="SUPFAM" id="SSF56112">
    <property type="entry name" value="Protein kinase-like (PK-like)"/>
    <property type="match status" value="1"/>
</dbReference>
<comment type="caution">
    <text evidence="2">The sequence shown here is derived from an EMBL/GenBank/DDBJ whole genome shotgun (WGS) entry which is preliminary data.</text>
</comment>
<protein>
    <recommendedName>
        <fullName evidence="1">Protein kinase domain-containing protein</fullName>
    </recommendedName>
</protein>